<organism evidence="3 4">
    <name type="scientific">Oligosphaera ethanolica</name>
    <dbReference type="NCBI Taxonomy" id="760260"/>
    <lineage>
        <taxon>Bacteria</taxon>
        <taxon>Pseudomonadati</taxon>
        <taxon>Lentisphaerota</taxon>
        <taxon>Oligosphaeria</taxon>
        <taxon>Oligosphaerales</taxon>
        <taxon>Oligosphaeraceae</taxon>
        <taxon>Oligosphaera</taxon>
    </lineage>
</organism>
<comment type="caution">
    <text evidence="3">The sequence shown here is derived from an EMBL/GenBank/DDBJ whole genome shotgun (WGS) entry which is preliminary data.</text>
</comment>
<dbReference type="InterPro" id="IPR012902">
    <property type="entry name" value="N_methyl_site"/>
</dbReference>
<feature type="domain" description="DUF1559" evidence="2">
    <location>
        <begin position="32"/>
        <end position="96"/>
    </location>
</feature>
<sequence length="232" mass="25046">MMKSRSFTLIELLVVIAIIAILAAMLLPALSKAREKARTISCASGLKQVGLAINMYMDDNQGNIPQVESALMGTGFAASRVTWRQQMVTYIGDSKIMRCPSDDRTTSFDSGNIIMTSGSVDLIKCHGSYANNFKISSWNPCTNQSELKQPSELAWAGDQVNLTNRAFCVGGTPSTDTNTKNQLGAGVTAPRHGGGLNLVMIDGHVAWTKSIGAWSNYIASTGSAARRMWFNE</sequence>
<dbReference type="InterPro" id="IPR000983">
    <property type="entry name" value="Bac_GSPG_pilin"/>
</dbReference>
<protein>
    <submittedName>
        <fullName evidence="3">Prepilin-type N-terminal cleavage/methylation domain-containing protein/prepilin-type processing-associated H-X9-DG protein</fullName>
    </submittedName>
</protein>
<evidence type="ECO:0000259" key="2">
    <source>
        <dbReference type="Pfam" id="PF07596"/>
    </source>
</evidence>
<keyword evidence="4" id="KW-1185">Reference proteome</keyword>
<gene>
    <name evidence="3" type="ORF">J3R75_001281</name>
</gene>
<name>A0AAE3VFB8_9BACT</name>
<evidence type="ECO:0000256" key="1">
    <source>
        <dbReference type="ARBA" id="ARBA00022481"/>
    </source>
</evidence>
<keyword evidence="1" id="KW-0488">Methylation</keyword>
<dbReference type="AlphaFoldDB" id="A0AAE3VFB8"/>
<dbReference type="Pfam" id="PF07596">
    <property type="entry name" value="SBP_bac_10"/>
    <property type="match status" value="1"/>
</dbReference>
<dbReference type="GO" id="GO:0015628">
    <property type="term" value="P:protein secretion by the type II secretion system"/>
    <property type="evidence" value="ECO:0007669"/>
    <property type="project" value="InterPro"/>
</dbReference>
<dbReference type="Proteomes" id="UP001238163">
    <property type="component" value="Unassembled WGS sequence"/>
</dbReference>
<dbReference type="PANTHER" id="PTHR30093">
    <property type="entry name" value="GENERAL SECRETION PATHWAY PROTEIN G"/>
    <property type="match status" value="1"/>
</dbReference>
<evidence type="ECO:0000313" key="4">
    <source>
        <dbReference type="Proteomes" id="UP001238163"/>
    </source>
</evidence>
<dbReference type="GO" id="GO:0015627">
    <property type="term" value="C:type II protein secretion system complex"/>
    <property type="evidence" value="ECO:0007669"/>
    <property type="project" value="InterPro"/>
</dbReference>
<dbReference type="InterPro" id="IPR011453">
    <property type="entry name" value="DUF1559"/>
</dbReference>
<reference evidence="3" key="1">
    <citation type="submission" date="2023-07" db="EMBL/GenBank/DDBJ databases">
        <title>Genomic Encyclopedia of Type Strains, Phase IV (KMG-IV): sequencing the most valuable type-strain genomes for metagenomic binning, comparative biology and taxonomic classification.</title>
        <authorList>
            <person name="Goeker M."/>
        </authorList>
    </citation>
    <scope>NUCLEOTIDE SEQUENCE</scope>
    <source>
        <strain evidence="3">DSM 24202</strain>
    </source>
</reference>
<dbReference type="Gene3D" id="3.30.700.10">
    <property type="entry name" value="Glycoprotein, Type 4 Pilin"/>
    <property type="match status" value="1"/>
</dbReference>
<dbReference type="InterPro" id="IPR045584">
    <property type="entry name" value="Pilin-like"/>
</dbReference>
<evidence type="ECO:0000313" key="3">
    <source>
        <dbReference type="EMBL" id="MDQ0289174.1"/>
    </source>
</evidence>
<dbReference type="Pfam" id="PF07963">
    <property type="entry name" value="N_methyl"/>
    <property type="match status" value="1"/>
</dbReference>
<dbReference type="NCBIfam" id="TIGR02532">
    <property type="entry name" value="IV_pilin_GFxxxE"/>
    <property type="match status" value="1"/>
</dbReference>
<dbReference type="SUPFAM" id="SSF54523">
    <property type="entry name" value="Pili subunits"/>
    <property type="match status" value="1"/>
</dbReference>
<dbReference type="RefSeq" id="WP_307260514.1">
    <property type="nucleotide sequence ID" value="NZ_JAUSVL010000001.1"/>
</dbReference>
<proteinExistence type="predicted"/>
<accession>A0AAE3VFB8</accession>
<dbReference type="PRINTS" id="PR00813">
    <property type="entry name" value="BCTERIALGSPG"/>
</dbReference>
<dbReference type="EMBL" id="JAUSVL010000001">
    <property type="protein sequence ID" value="MDQ0289174.1"/>
    <property type="molecule type" value="Genomic_DNA"/>
</dbReference>